<dbReference type="PROSITE" id="PS01117">
    <property type="entry name" value="HTH_MARR_1"/>
    <property type="match status" value="1"/>
</dbReference>
<dbReference type="Proteomes" id="UP000659630">
    <property type="component" value="Unassembled WGS sequence"/>
</dbReference>
<dbReference type="GO" id="GO:0006950">
    <property type="term" value="P:response to stress"/>
    <property type="evidence" value="ECO:0007669"/>
    <property type="project" value="TreeGrafter"/>
</dbReference>
<reference evidence="6" key="1">
    <citation type="submission" date="2020-08" db="EMBL/GenBank/DDBJ databases">
        <title>Genome public.</title>
        <authorList>
            <person name="Liu C."/>
            <person name="Sun Q."/>
        </authorList>
    </citation>
    <scope>NUCLEOTIDE SEQUENCE</scope>
    <source>
        <strain evidence="6">BX8</strain>
    </source>
</reference>
<feature type="domain" description="HTH marR-type" evidence="5">
    <location>
        <begin position="1"/>
        <end position="157"/>
    </location>
</feature>
<keyword evidence="1" id="KW-0805">Transcription regulation</keyword>
<dbReference type="InterPro" id="IPR039422">
    <property type="entry name" value="MarR/SlyA-like"/>
</dbReference>
<evidence type="ECO:0000256" key="4">
    <source>
        <dbReference type="SAM" id="Coils"/>
    </source>
</evidence>
<keyword evidence="7" id="KW-1185">Reference proteome</keyword>
<protein>
    <submittedName>
        <fullName evidence="6">Winged helix-turn-helix transcriptional regulator</fullName>
    </submittedName>
</protein>
<dbReference type="InterPro" id="IPR036390">
    <property type="entry name" value="WH_DNA-bd_sf"/>
</dbReference>
<dbReference type="PANTHER" id="PTHR33164:SF89">
    <property type="entry name" value="MARR FAMILY REGULATORY PROTEIN"/>
    <property type="match status" value="1"/>
</dbReference>
<dbReference type="GO" id="GO:0003677">
    <property type="term" value="F:DNA binding"/>
    <property type="evidence" value="ECO:0007669"/>
    <property type="project" value="UniProtKB-KW"/>
</dbReference>
<dbReference type="InterPro" id="IPR023187">
    <property type="entry name" value="Tscrpt_reg_MarR-type_CS"/>
</dbReference>
<evidence type="ECO:0000256" key="1">
    <source>
        <dbReference type="ARBA" id="ARBA00023015"/>
    </source>
</evidence>
<dbReference type="Gene3D" id="1.10.10.10">
    <property type="entry name" value="Winged helix-like DNA-binding domain superfamily/Winged helix DNA-binding domain"/>
    <property type="match status" value="1"/>
</dbReference>
<evidence type="ECO:0000259" key="5">
    <source>
        <dbReference type="PROSITE" id="PS50995"/>
    </source>
</evidence>
<evidence type="ECO:0000313" key="7">
    <source>
        <dbReference type="Proteomes" id="UP000659630"/>
    </source>
</evidence>
<comment type="caution">
    <text evidence="6">The sequence shown here is derived from an EMBL/GenBank/DDBJ whole genome shotgun (WGS) entry which is preliminary data.</text>
</comment>
<sequence>MSTSEEIDQRTRELFATAAEIKDLFFNYSPLPQLSHGQFLMLRHIYLFENDQCPFGAAPPGLSDGEGGIKITALAKLMRNAPPTVSQKADDLERLGYIERRRGRRDRRAVYVSLTPRGQTLMARAMRLYDHLGRRVVARLGDEQIRVFVQTLQNLKDALAAEQAEFAAALARGGTEGEDAPPEP</sequence>
<dbReference type="PANTHER" id="PTHR33164">
    <property type="entry name" value="TRANSCRIPTIONAL REGULATOR, MARR FAMILY"/>
    <property type="match status" value="1"/>
</dbReference>
<keyword evidence="4" id="KW-0175">Coiled coil</keyword>
<proteinExistence type="predicted"/>
<dbReference type="PROSITE" id="PS50995">
    <property type="entry name" value="HTH_MARR_2"/>
    <property type="match status" value="1"/>
</dbReference>
<dbReference type="GO" id="GO:0003700">
    <property type="term" value="F:DNA-binding transcription factor activity"/>
    <property type="evidence" value="ECO:0007669"/>
    <property type="project" value="InterPro"/>
</dbReference>
<dbReference type="PRINTS" id="PR00598">
    <property type="entry name" value="HTHMARR"/>
</dbReference>
<dbReference type="RefSeq" id="WP_186887471.1">
    <property type="nucleotide sequence ID" value="NZ_JACONZ010000002.1"/>
</dbReference>
<dbReference type="SMART" id="SM00347">
    <property type="entry name" value="HTH_MARR"/>
    <property type="match status" value="1"/>
</dbReference>
<organism evidence="6 7">
    <name type="scientific">Anaerofilum hominis</name>
    <dbReference type="NCBI Taxonomy" id="2763016"/>
    <lineage>
        <taxon>Bacteria</taxon>
        <taxon>Bacillati</taxon>
        <taxon>Bacillota</taxon>
        <taxon>Clostridia</taxon>
        <taxon>Eubacteriales</taxon>
        <taxon>Oscillospiraceae</taxon>
        <taxon>Anaerofilum</taxon>
    </lineage>
</organism>
<dbReference type="InterPro" id="IPR036388">
    <property type="entry name" value="WH-like_DNA-bd_sf"/>
</dbReference>
<dbReference type="InterPro" id="IPR000835">
    <property type="entry name" value="HTH_MarR-typ"/>
</dbReference>
<evidence type="ECO:0000256" key="2">
    <source>
        <dbReference type="ARBA" id="ARBA00023125"/>
    </source>
</evidence>
<evidence type="ECO:0000256" key="3">
    <source>
        <dbReference type="ARBA" id="ARBA00023163"/>
    </source>
</evidence>
<dbReference type="SUPFAM" id="SSF46785">
    <property type="entry name" value="Winged helix' DNA-binding domain"/>
    <property type="match status" value="1"/>
</dbReference>
<gene>
    <name evidence="6" type="ORF">H8S23_06250</name>
</gene>
<keyword evidence="2" id="KW-0238">DNA-binding</keyword>
<feature type="coiled-coil region" evidence="4">
    <location>
        <begin position="145"/>
        <end position="172"/>
    </location>
</feature>
<dbReference type="EMBL" id="JACONZ010000002">
    <property type="protein sequence ID" value="MBC5581102.1"/>
    <property type="molecule type" value="Genomic_DNA"/>
</dbReference>
<dbReference type="Pfam" id="PF01047">
    <property type="entry name" value="MarR"/>
    <property type="match status" value="1"/>
</dbReference>
<evidence type="ECO:0000313" key="6">
    <source>
        <dbReference type="EMBL" id="MBC5581102.1"/>
    </source>
</evidence>
<name>A0A923IEH9_9FIRM</name>
<keyword evidence="3" id="KW-0804">Transcription</keyword>
<accession>A0A923IEH9</accession>
<dbReference type="AlphaFoldDB" id="A0A923IEH9"/>